<keyword evidence="3" id="KW-0808">Transferase</keyword>
<feature type="compositionally biased region" description="Basic and acidic residues" evidence="7">
    <location>
        <begin position="151"/>
        <end position="160"/>
    </location>
</feature>
<feature type="compositionally biased region" description="Basic and acidic residues" evidence="7">
    <location>
        <begin position="223"/>
        <end position="233"/>
    </location>
</feature>
<dbReference type="PANTHER" id="PTHR13954">
    <property type="entry name" value="IRE1-RELATED"/>
    <property type="match status" value="1"/>
</dbReference>
<comment type="caution">
    <text evidence="10">The sequence shown here is derived from an EMBL/GenBank/DDBJ whole genome shotgun (WGS) entry which is preliminary data.</text>
</comment>
<feature type="region of interest" description="Disordered" evidence="7">
    <location>
        <begin position="185"/>
        <end position="207"/>
    </location>
</feature>
<dbReference type="Proteomes" id="UP000823749">
    <property type="component" value="Chromosome 10"/>
</dbReference>
<dbReference type="InterPro" id="IPR011009">
    <property type="entry name" value="Kinase-like_dom_sf"/>
</dbReference>
<evidence type="ECO:0000256" key="6">
    <source>
        <dbReference type="ARBA" id="ARBA00022840"/>
    </source>
</evidence>
<keyword evidence="8" id="KW-0472">Membrane</keyword>
<feature type="region of interest" description="Disordered" evidence="7">
    <location>
        <begin position="149"/>
        <end position="171"/>
    </location>
</feature>
<evidence type="ECO:0000313" key="10">
    <source>
        <dbReference type="EMBL" id="KAG5529972.1"/>
    </source>
</evidence>
<dbReference type="PANTHER" id="PTHR13954:SF6">
    <property type="entry name" value="NON-SPECIFIC SERINE_THREONINE PROTEIN KINASE"/>
    <property type="match status" value="1"/>
</dbReference>
<feature type="compositionally biased region" description="Basic and acidic residues" evidence="7">
    <location>
        <begin position="187"/>
        <end position="196"/>
    </location>
</feature>
<name>A0AAV6INC2_9ERIC</name>
<feature type="transmembrane region" description="Helical" evidence="8">
    <location>
        <begin position="7"/>
        <end position="29"/>
    </location>
</feature>
<reference evidence="10" key="1">
    <citation type="submission" date="2020-08" db="EMBL/GenBank/DDBJ databases">
        <title>Plant Genome Project.</title>
        <authorList>
            <person name="Zhang R.-G."/>
        </authorList>
    </citation>
    <scope>NUCLEOTIDE SEQUENCE</scope>
    <source>
        <strain evidence="10">WSP0</strain>
        <tissue evidence="10">Leaf</tissue>
    </source>
</reference>
<dbReference type="AlphaFoldDB" id="A0AAV6INC2"/>
<organism evidence="10 11">
    <name type="scientific">Rhododendron griersonianum</name>
    <dbReference type="NCBI Taxonomy" id="479676"/>
    <lineage>
        <taxon>Eukaryota</taxon>
        <taxon>Viridiplantae</taxon>
        <taxon>Streptophyta</taxon>
        <taxon>Embryophyta</taxon>
        <taxon>Tracheophyta</taxon>
        <taxon>Spermatophyta</taxon>
        <taxon>Magnoliopsida</taxon>
        <taxon>eudicotyledons</taxon>
        <taxon>Gunneridae</taxon>
        <taxon>Pentapetalae</taxon>
        <taxon>asterids</taxon>
        <taxon>Ericales</taxon>
        <taxon>Ericaceae</taxon>
        <taxon>Ericoideae</taxon>
        <taxon>Rhodoreae</taxon>
        <taxon>Rhododendron</taxon>
    </lineage>
</organism>
<dbReference type="EC" id="2.7.11.1" evidence="1"/>
<evidence type="ECO:0000256" key="4">
    <source>
        <dbReference type="ARBA" id="ARBA00022741"/>
    </source>
</evidence>
<dbReference type="GO" id="GO:1990604">
    <property type="term" value="C:IRE1-TRAF2-ASK1 complex"/>
    <property type="evidence" value="ECO:0007669"/>
    <property type="project" value="TreeGrafter"/>
</dbReference>
<accession>A0AAV6INC2</accession>
<dbReference type="GO" id="GO:0051082">
    <property type="term" value="F:unfolded protein binding"/>
    <property type="evidence" value="ECO:0007669"/>
    <property type="project" value="TreeGrafter"/>
</dbReference>
<keyword evidence="8" id="KW-0812">Transmembrane</keyword>
<dbReference type="SMART" id="SM00220">
    <property type="entry name" value="S_TKc"/>
    <property type="match status" value="1"/>
</dbReference>
<dbReference type="PROSITE" id="PS50011">
    <property type="entry name" value="PROTEIN_KINASE_DOM"/>
    <property type="match status" value="1"/>
</dbReference>
<dbReference type="FunFam" id="3.30.200.20:FF:000077">
    <property type="entry name" value="Putative Serine/threonine-protein kinase/endoribonuclease IRE1"/>
    <property type="match status" value="1"/>
</dbReference>
<evidence type="ECO:0000259" key="9">
    <source>
        <dbReference type="PROSITE" id="PS50011"/>
    </source>
</evidence>
<feature type="domain" description="Protein kinase" evidence="9">
    <location>
        <begin position="250"/>
        <end position="447"/>
    </location>
</feature>
<dbReference type="Gene3D" id="1.10.510.10">
    <property type="entry name" value="Transferase(Phosphotransferase) domain 1"/>
    <property type="match status" value="1"/>
</dbReference>
<dbReference type="Pfam" id="PF00069">
    <property type="entry name" value="Pkinase"/>
    <property type="match status" value="1"/>
</dbReference>
<keyword evidence="5" id="KW-0418">Kinase</keyword>
<keyword evidence="2" id="KW-0723">Serine/threonine-protein kinase</keyword>
<feature type="region of interest" description="Disordered" evidence="7">
    <location>
        <begin position="221"/>
        <end position="242"/>
    </location>
</feature>
<proteinExistence type="predicted"/>
<evidence type="ECO:0000256" key="2">
    <source>
        <dbReference type="ARBA" id="ARBA00022527"/>
    </source>
</evidence>
<dbReference type="GO" id="GO:0005524">
    <property type="term" value="F:ATP binding"/>
    <property type="evidence" value="ECO:0007669"/>
    <property type="project" value="UniProtKB-KW"/>
</dbReference>
<evidence type="ECO:0000256" key="5">
    <source>
        <dbReference type="ARBA" id="ARBA00022777"/>
    </source>
</evidence>
<dbReference type="GO" id="GO:0004521">
    <property type="term" value="F:RNA endonuclease activity"/>
    <property type="evidence" value="ECO:0007669"/>
    <property type="project" value="InterPro"/>
</dbReference>
<dbReference type="InterPro" id="IPR000719">
    <property type="entry name" value="Prot_kinase_dom"/>
</dbReference>
<keyword evidence="4" id="KW-0547">Nucleotide-binding</keyword>
<sequence length="447" mass="49402">MCDRNQLPWLAPGFLPAFAYVFSAVGALYHCTMLNVRTQMKGNGYPSPMLLKLMRLYTYIHTVYKPTTYEKPYSHQIKVPPHILQIAHISVVVLGMAVNNTFTGGVIIGDTIIEGGVFFGNRNICESVSIGNTTINYLAKPLSLSFYTEGEENKQPDEKSNGQGKLNQGDGHTLANPLSLSFYTEGEENKQPDEKSNGQGKLNQGDGHTLANPLSLSFYTEGEENKQPDEKSNGHGKLNQGDGRTIGKVFVSNIEIAKGSNGTIVLEGTYEVRPVAVKRLVKGYHDVADKEYQNLCVSDRHSNIVRLYGVEEDQDFVYLALERCTGSLNDLIQMQLLDAPTTSGDQATEVNTEYKVRLQSMKGTLPEVKLWEDNGYPSPTLWKLMRDMVSGLVHLHELGMIHRDLKPQNVLIVKEGSLCAKLADMGISKRLVGDKSSLGNHATGKYS</sequence>
<gene>
    <name evidence="10" type="ORF">RHGRI_030366</name>
</gene>
<dbReference type="PROSITE" id="PS00108">
    <property type="entry name" value="PROTEIN_KINASE_ST"/>
    <property type="match status" value="1"/>
</dbReference>
<dbReference type="SUPFAM" id="SSF56112">
    <property type="entry name" value="Protein kinase-like (PK-like)"/>
    <property type="match status" value="1"/>
</dbReference>
<keyword evidence="11" id="KW-1185">Reference proteome</keyword>
<evidence type="ECO:0000256" key="7">
    <source>
        <dbReference type="SAM" id="MobiDB-lite"/>
    </source>
</evidence>
<dbReference type="GO" id="GO:0036498">
    <property type="term" value="P:IRE1-mediated unfolded protein response"/>
    <property type="evidence" value="ECO:0007669"/>
    <property type="project" value="TreeGrafter"/>
</dbReference>
<keyword evidence="8" id="KW-1133">Transmembrane helix</keyword>
<evidence type="ECO:0000256" key="3">
    <source>
        <dbReference type="ARBA" id="ARBA00022679"/>
    </source>
</evidence>
<dbReference type="EMBL" id="JACTNZ010000010">
    <property type="protein sequence ID" value="KAG5529972.1"/>
    <property type="molecule type" value="Genomic_DNA"/>
</dbReference>
<evidence type="ECO:0000313" key="11">
    <source>
        <dbReference type="Proteomes" id="UP000823749"/>
    </source>
</evidence>
<dbReference type="InterPro" id="IPR008271">
    <property type="entry name" value="Ser/Thr_kinase_AS"/>
</dbReference>
<protein>
    <recommendedName>
        <fullName evidence="1">non-specific serine/threonine protein kinase</fullName>
        <ecNumber evidence="1">2.7.11.1</ecNumber>
    </recommendedName>
</protein>
<dbReference type="GO" id="GO:0004674">
    <property type="term" value="F:protein serine/threonine kinase activity"/>
    <property type="evidence" value="ECO:0007669"/>
    <property type="project" value="UniProtKB-KW"/>
</dbReference>
<keyword evidence="6" id="KW-0067">ATP-binding</keyword>
<evidence type="ECO:0000256" key="8">
    <source>
        <dbReference type="SAM" id="Phobius"/>
    </source>
</evidence>
<dbReference type="InterPro" id="IPR045133">
    <property type="entry name" value="IRE1/2-like"/>
</dbReference>
<evidence type="ECO:0000256" key="1">
    <source>
        <dbReference type="ARBA" id="ARBA00012513"/>
    </source>
</evidence>